<dbReference type="AlphaFoldDB" id="A0A3N6R7F8"/>
<reference evidence="1 2" key="1">
    <citation type="journal article" date="2018" name="ACS Chem. Biol.">
        <title>Ketoreductase domain dysfunction expands chemodiversity: malyngamide biosynthesis in the cyanobacterium Okeania hirsuta.</title>
        <authorList>
            <person name="Moss N.A."/>
            <person name="Leao T."/>
            <person name="Rankin M."/>
            <person name="McCullough T.M."/>
            <person name="Qu P."/>
            <person name="Korobeynikov A."/>
            <person name="Smith J.L."/>
            <person name="Gerwick L."/>
            <person name="Gerwick W.H."/>
        </authorList>
    </citation>
    <scope>NUCLEOTIDE SEQUENCE [LARGE SCALE GENOMIC DNA]</scope>
    <source>
        <strain evidence="1 2">PAB10Feb10-1</strain>
    </source>
</reference>
<name>A0A3N6R7F8_9CYAN</name>
<comment type="caution">
    <text evidence="1">The sequence shown here is derived from an EMBL/GenBank/DDBJ whole genome shotgun (WGS) entry which is preliminary data.</text>
</comment>
<dbReference type="EMBL" id="RCBY01000224">
    <property type="protein sequence ID" value="RQH27914.1"/>
    <property type="molecule type" value="Genomic_DNA"/>
</dbReference>
<keyword evidence="2" id="KW-1185">Reference proteome</keyword>
<evidence type="ECO:0000313" key="2">
    <source>
        <dbReference type="Proteomes" id="UP000269154"/>
    </source>
</evidence>
<dbReference type="RefSeq" id="WP_124147846.1">
    <property type="nucleotide sequence ID" value="NZ_CAWOKI010000325.1"/>
</dbReference>
<evidence type="ECO:0000313" key="1">
    <source>
        <dbReference type="EMBL" id="RQH27914.1"/>
    </source>
</evidence>
<gene>
    <name evidence="1" type="ORF">D5R40_26265</name>
</gene>
<sequence>MNSLTESLIFRIPLSPESYAIAEQFAQQQISQKRAKEVYLNTLAVYIGRDFLNGLDFDTNLENADCFNPLWRIAEDVADVIIPDLGVIEFRRVLPGEISFLIPEFVRENRLVYVAVGFDESLDFGDILGFICLSDLTESDGYISLEMLQPAENLLDYLMQLEAGRDFLLSDDPLAVEFRNVVEVETQKKSLGLMAAALEAIYRQSPDDGGNWRGKGGKVLAGELPAVGKVMEERMAVATRDRDEVGEPVTEIKSVPRTTQKLAKQLLAKLKEIWQVETT</sequence>
<dbReference type="Pfam" id="PF08852">
    <property type="entry name" value="DUF1822"/>
    <property type="match status" value="1"/>
</dbReference>
<dbReference type="InterPro" id="IPR014951">
    <property type="entry name" value="DUF1822"/>
</dbReference>
<accession>A0A3N6R7F8</accession>
<dbReference type="Proteomes" id="UP000269154">
    <property type="component" value="Unassembled WGS sequence"/>
</dbReference>
<proteinExistence type="predicted"/>
<organism evidence="1 2">
    <name type="scientific">Okeania hirsuta</name>
    <dbReference type="NCBI Taxonomy" id="1458930"/>
    <lineage>
        <taxon>Bacteria</taxon>
        <taxon>Bacillati</taxon>
        <taxon>Cyanobacteriota</taxon>
        <taxon>Cyanophyceae</taxon>
        <taxon>Oscillatoriophycideae</taxon>
        <taxon>Oscillatoriales</taxon>
        <taxon>Microcoleaceae</taxon>
        <taxon>Okeania</taxon>
    </lineage>
</organism>
<protein>
    <submittedName>
        <fullName evidence="1">DUF1822 family protein</fullName>
    </submittedName>
</protein>
<dbReference type="OrthoDB" id="512705at2"/>